<evidence type="ECO:0000256" key="1">
    <source>
        <dbReference type="ARBA" id="ARBA00022630"/>
    </source>
</evidence>
<feature type="domain" description="FAD-binding PCMH-type" evidence="4">
    <location>
        <begin position="1"/>
        <end position="110"/>
    </location>
</feature>
<keyword evidence="2" id="KW-0274">FAD</keyword>
<name>A0A645HZ49_9ZZZZ</name>
<dbReference type="InterPro" id="IPR036318">
    <property type="entry name" value="FAD-bd_PCMH-like_sf"/>
</dbReference>
<evidence type="ECO:0000256" key="2">
    <source>
        <dbReference type="ARBA" id="ARBA00022827"/>
    </source>
</evidence>
<reference evidence="5" key="1">
    <citation type="submission" date="2019-08" db="EMBL/GenBank/DDBJ databases">
        <authorList>
            <person name="Kucharzyk K."/>
            <person name="Murdoch R.W."/>
            <person name="Higgins S."/>
            <person name="Loffler F."/>
        </authorList>
    </citation>
    <scope>NUCLEOTIDE SEQUENCE</scope>
</reference>
<dbReference type="GO" id="GO:0071949">
    <property type="term" value="F:FAD binding"/>
    <property type="evidence" value="ECO:0007669"/>
    <property type="project" value="InterPro"/>
</dbReference>
<sequence>MSYIQRESTSIKIGATTTLARLENDFAGTDLVEAIQVQTSRNQRNTATIAGLLKKADGRSPLLTALLALDATLVWLPGNRSIQLEEWLPQRIPWKEGLLIKEVTLPVAEVVIESIARSPKDTPILCIATARFADGHTRTAIGGFGETPHLAVGADLVDAVELSLKNASDEWASAEYRQQAGKVLAGRISSKLLLKRGPNEDHTPCQ</sequence>
<dbReference type="Gene3D" id="3.30.465.10">
    <property type="match status" value="1"/>
</dbReference>
<evidence type="ECO:0000256" key="3">
    <source>
        <dbReference type="ARBA" id="ARBA00023002"/>
    </source>
</evidence>
<protein>
    <recommendedName>
        <fullName evidence="4">FAD-binding PCMH-type domain-containing protein</fullName>
    </recommendedName>
</protein>
<evidence type="ECO:0000313" key="5">
    <source>
        <dbReference type="EMBL" id="MPN43762.1"/>
    </source>
</evidence>
<comment type="caution">
    <text evidence="5">The sequence shown here is derived from an EMBL/GenBank/DDBJ whole genome shotgun (WGS) entry which is preliminary data.</text>
</comment>
<gene>
    <name evidence="5" type="ORF">SDC9_191322</name>
</gene>
<dbReference type="InterPro" id="IPR036683">
    <property type="entry name" value="CO_DH_flav_C_dom_sf"/>
</dbReference>
<dbReference type="PROSITE" id="PS51387">
    <property type="entry name" value="FAD_PCMH"/>
    <property type="match status" value="1"/>
</dbReference>
<dbReference type="AlphaFoldDB" id="A0A645HZ49"/>
<dbReference type="SUPFAM" id="SSF56176">
    <property type="entry name" value="FAD-binding/transporter-associated domain-like"/>
    <property type="match status" value="1"/>
</dbReference>
<dbReference type="EMBL" id="VSSQ01102360">
    <property type="protein sequence ID" value="MPN43762.1"/>
    <property type="molecule type" value="Genomic_DNA"/>
</dbReference>
<accession>A0A645HZ49</accession>
<dbReference type="InterPro" id="IPR051312">
    <property type="entry name" value="Diverse_Substr_Oxidored"/>
</dbReference>
<dbReference type="InterPro" id="IPR016169">
    <property type="entry name" value="FAD-bd_PCMH_sub2"/>
</dbReference>
<evidence type="ECO:0000259" key="4">
    <source>
        <dbReference type="PROSITE" id="PS51387"/>
    </source>
</evidence>
<keyword evidence="3" id="KW-0560">Oxidoreductase</keyword>
<dbReference type="InterPro" id="IPR002346">
    <property type="entry name" value="Mopterin_DH_FAD-bd"/>
</dbReference>
<proteinExistence type="predicted"/>
<keyword evidence="1" id="KW-0285">Flavoprotein</keyword>
<dbReference type="InterPro" id="IPR016166">
    <property type="entry name" value="FAD-bd_PCMH"/>
</dbReference>
<dbReference type="Pfam" id="PF00941">
    <property type="entry name" value="FAD_binding_5"/>
    <property type="match status" value="1"/>
</dbReference>
<dbReference type="SUPFAM" id="SSF55447">
    <property type="entry name" value="CO dehydrogenase flavoprotein C-terminal domain-like"/>
    <property type="match status" value="1"/>
</dbReference>
<dbReference type="GO" id="GO:0016491">
    <property type="term" value="F:oxidoreductase activity"/>
    <property type="evidence" value="ECO:0007669"/>
    <property type="project" value="UniProtKB-KW"/>
</dbReference>
<organism evidence="5">
    <name type="scientific">bioreactor metagenome</name>
    <dbReference type="NCBI Taxonomy" id="1076179"/>
    <lineage>
        <taxon>unclassified sequences</taxon>
        <taxon>metagenomes</taxon>
        <taxon>ecological metagenomes</taxon>
    </lineage>
</organism>
<dbReference type="PANTHER" id="PTHR42659">
    <property type="entry name" value="XANTHINE DEHYDROGENASE SUBUNIT C-RELATED"/>
    <property type="match status" value="1"/>
</dbReference>
<dbReference type="PANTHER" id="PTHR42659:SF2">
    <property type="entry name" value="XANTHINE DEHYDROGENASE SUBUNIT C-RELATED"/>
    <property type="match status" value="1"/>
</dbReference>